<dbReference type="InterPro" id="IPR006180">
    <property type="entry name" value="3-OHacyl-CoA_DH_CS"/>
</dbReference>
<comment type="similarity">
    <text evidence="1">Belongs to the 3-hydroxyacyl-CoA dehydrogenase family.</text>
</comment>
<feature type="binding site" evidence="4">
    <location>
        <position position="96"/>
    </location>
    <ligand>
        <name>NAD(+)</name>
        <dbReference type="ChEBI" id="CHEBI:57540"/>
    </ligand>
</feature>
<evidence type="ECO:0000256" key="4">
    <source>
        <dbReference type="PIRSR" id="PIRSR000105-2"/>
    </source>
</evidence>
<gene>
    <name evidence="7" type="ORF">C3L50_11405</name>
</gene>
<dbReference type="InterPro" id="IPR022694">
    <property type="entry name" value="3-OHacyl-CoA_DH"/>
</dbReference>
<feature type="binding site" evidence="4">
    <location>
        <position position="273"/>
    </location>
    <ligand>
        <name>NAD(+)</name>
        <dbReference type="ChEBI" id="CHEBI:57540"/>
    </ligand>
</feature>
<feature type="binding site" evidence="4">
    <location>
        <position position="31"/>
    </location>
    <ligand>
        <name>NAD(+)</name>
        <dbReference type="ChEBI" id="CHEBI:57540"/>
    </ligand>
</feature>
<feature type="binding site" evidence="4">
    <location>
        <position position="142"/>
    </location>
    <ligand>
        <name>NAD(+)</name>
        <dbReference type="ChEBI" id="CHEBI:57540"/>
    </ligand>
</feature>
<feature type="domain" description="3-hydroxyacyl-CoA dehydrogenase NAD binding" evidence="6">
    <location>
        <begin position="4"/>
        <end position="182"/>
    </location>
</feature>
<dbReference type="InterPro" id="IPR006176">
    <property type="entry name" value="3-OHacyl-CoA_DH_NAD-bd"/>
</dbReference>
<name>A0A2S5A8W9_9FLAO</name>
<dbReference type="InterPro" id="IPR006108">
    <property type="entry name" value="3HC_DH_C"/>
</dbReference>
<dbReference type="PIRSF" id="PIRSF000105">
    <property type="entry name" value="HCDH"/>
    <property type="match status" value="1"/>
</dbReference>
<dbReference type="SUPFAM" id="SSF48179">
    <property type="entry name" value="6-phosphogluconate dehydrogenase C-terminal domain-like"/>
    <property type="match status" value="1"/>
</dbReference>
<protein>
    <submittedName>
        <fullName evidence="7">3-hydroxybutyryl-CoA dehydrogenase</fullName>
        <ecNumber evidence="7">1.1.1.157</ecNumber>
    </submittedName>
</protein>
<dbReference type="EC" id="1.1.1.157" evidence="7"/>
<dbReference type="PANTHER" id="PTHR48075">
    <property type="entry name" value="3-HYDROXYACYL-COA DEHYDROGENASE FAMILY PROTEIN"/>
    <property type="match status" value="1"/>
</dbReference>
<dbReference type="EMBL" id="PQVG01000006">
    <property type="protein sequence ID" value="POY38739.1"/>
    <property type="molecule type" value="Genomic_DNA"/>
</dbReference>
<dbReference type="GO" id="GO:0070403">
    <property type="term" value="F:NAD+ binding"/>
    <property type="evidence" value="ECO:0007669"/>
    <property type="project" value="InterPro"/>
</dbReference>
<evidence type="ECO:0000259" key="5">
    <source>
        <dbReference type="Pfam" id="PF00725"/>
    </source>
</evidence>
<comment type="caution">
    <text evidence="7">The sequence shown here is derived from an EMBL/GenBank/DDBJ whole genome shotgun (WGS) entry which is preliminary data.</text>
</comment>
<reference evidence="7 8" key="1">
    <citation type="submission" date="2018-01" db="EMBL/GenBank/DDBJ databases">
        <authorList>
            <person name="Gaut B.S."/>
            <person name="Morton B.R."/>
            <person name="Clegg M.T."/>
            <person name="Duvall M.R."/>
        </authorList>
    </citation>
    <scope>NUCLEOTIDE SEQUENCE [LARGE SCALE GENOMIC DNA]</scope>
    <source>
        <strain evidence="7 8">HR-AY</strain>
    </source>
</reference>
<dbReference type="GO" id="GO:0008691">
    <property type="term" value="F:3-hydroxybutyryl-CoA dehydrogenase activity"/>
    <property type="evidence" value="ECO:0007669"/>
    <property type="project" value="UniProtKB-EC"/>
</dbReference>
<dbReference type="PANTHER" id="PTHR48075:SF5">
    <property type="entry name" value="3-HYDROXYBUTYRYL-COA DEHYDROGENASE"/>
    <property type="match status" value="1"/>
</dbReference>
<evidence type="ECO:0000259" key="6">
    <source>
        <dbReference type="Pfam" id="PF02737"/>
    </source>
</evidence>
<evidence type="ECO:0000256" key="3">
    <source>
        <dbReference type="PIRSR" id="PIRSR000105-1"/>
    </source>
</evidence>
<dbReference type="InterPro" id="IPR036291">
    <property type="entry name" value="NAD(P)-bd_dom_sf"/>
</dbReference>
<dbReference type="RefSeq" id="WP_103806313.1">
    <property type="nucleotide sequence ID" value="NZ_PQVG01000006.1"/>
</dbReference>
<dbReference type="InterPro" id="IPR008927">
    <property type="entry name" value="6-PGluconate_DH-like_C_sf"/>
</dbReference>
<dbReference type="Gene3D" id="1.10.1040.10">
    <property type="entry name" value="N-(1-d-carboxylethyl)-l-norvaline Dehydrogenase, domain 2"/>
    <property type="match status" value="1"/>
</dbReference>
<sequence length="298" mass="32456">MKIIAVIGAGTMGNGIAHTFAQSGFAVKLIDVSEKSLDKGMATIFANLDRMVAKGTITEEEKFKTINNIITYTDIKDGVVGVDLVVEAATENVELKLNIFKQLNEVCSHNTIFATNTSSISITQIAAVVAHPERVIGMHFMNPVPIMKLVEIIRGYNTSDEVTKIIMALAQKLGKTPVEVNDYPGFVANRILMPMINEAIETLYNKVAGAYEIDTVMKLGMGHPMGPLQLADFIGIDVCLAILNVMYDGFKNPKYAPCPLLVNMVRAGKLGVKSGEGFYDYGESKKAEKVAKQFSNKN</sequence>
<feature type="site" description="Important for catalytic activity" evidence="3">
    <location>
        <position position="139"/>
    </location>
</feature>
<dbReference type="FunFam" id="3.40.50.720:FF:000009">
    <property type="entry name" value="Fatty oxidation complex, alpha subunit"/>
    <property type="match status" value="1"/>
</dbReference>
<dbReference type="Proteomes" id="UP000237310">
    <property type="component" value="Unassembled WGS sequence"/>
</dbReference>
<evidence type="ECO:0000256" key="1">
    <source>
        <dbReference type="ARBA" id="ARBA00009463"/>
    </source>
</evidence>
<evidence type="ECO:0000256" key="2">
    <source>
        <dbReference type="ARBA" id="ARBA00023002"/>
    </source>
</evidence>
<organism evidence="7 8">
    <name type="scientific">Flavobacterium alvei</name>
    <dbReference type="NCBI Taxonomy" id="2080416"/>
    <lineage>
        <taxon>Bacteria</taxon>
        <taxon>Pseudomonadati</taxon>
        <taxon>Bacteroidota</taxon>
        <taxon>Flavobacteriia</taxon>
        <taxon>Flavobacteriales</taxon>
        <taxon>Flavobacteriaceae</taxon>
        <taxon>Flavobacterium</taxon>
    </lineage>
</organism>
<dbReference type="SUPFAM" id="SSF51735">
    <property type="entry name" value="NAD(P)-binding Rossmann-fold domains"/>
    <property type="match status" value="1"/>
</dbReference>
<dbReference type="AlphaFoldDB" id="A0A2S5A8W9"/>
<feature type="binding site" evidence="4">
    <location>
        <begin position="8"/>
        <end position="13"/>
    </location>
    <ligand>
        <name>NAD(+)</name>
        <dbReference type="ChEBI" id="CHEBI:57540"/>
    </ligand>
</feature>
<feature type="binding site" evidence="4">
    <location>
        <position position="91"/>
    </location>
    <ligand>
        <name>NAD(+)</name>
        <dbReference type="ChEBI" id="CHEBI:57540"/>
    </ligand>
</feature>
<feature type="binding site" evidence="4">
    <location>
        <position position="118"/>
    </location>
    <ligand>
        <name>NAD(+)</name>
        <dbReference type="ChEBI" id="CHEBI:57540"/>
    </ligand>
</feature>
<dbReference type="PROSITE" id="PS00067">
    <property type="entry name" value="3HCDH"/>
    <property type="match status" value="1"/>
</dbReference>
<dbReference type="Pfam" id="PF02737">
    <property type="entry name" value="3HCDH_N"/>
    <property type="match status" value="1"/>
</dbReference>
<evidence type="ECO:0000313" key="8">
    <source>
        <dbReference type="Proteomes" id="UP000237310"/>
    </source>
</evidence>
<keyword evidence="8" id="KW-1185">Reference proteome</keyword>
<feature type="domain" description="3-hydroxyacyl-CoA dehydrogenase C-terminal" evidence="5">
    <location>
        <begin position="185"/>
        <end position="281"/>
    </location>
</feature>
<keyword evidence="2 7" id="KW-0560">Oxidoreductase</keyword>
<dbReference type="OrthoDB" id="9771883at2"/>
<dbReference type="NCBIfam" id="NF004474">
    <property type="entry name" value="PRK05808.1"/>
    <property type="match status" value="1"/>
</dbReference>
<proteinExistence type="inferred from homology"/>
<keyword evidence="4" id="KW-0520">NAD</keyword>
<accession>A0A2S5A8W9</accession>
<dbReference type="Gene3D" id="3.40.50.720">
    <property type="entry name" value="NAD(P)-binding Rossmann-like Domain"/>
    <property type="match status" value="1"/>
</dbReference>
<dbReference type="GO" id="GO:0006631">
    <property type="term" value="P:fatty acid metabolic process"/>
    <property type="evidence" value="ECO:0007669"/>
    <property type="project" value="InterPro"/>
</dbReference>
<evidence type="ECO:0000313" key="7">
    <source>
        <dbReference type="EMBL" id="POY38739.1"/>
    </source>
</evidence>
<dbReference type="InterPro" id="IPR013328">
    <property type="entry name" value="6PGD_dom2"/>
</dbReference>
<dbReference type="Pfam" id="PF00725">
    <property type="entry name" value="3HCDH"/>
    <property type="match status" value="1"/>
</dbReference>